<evidence type="ECO:0000313" key="2">
    <source>
        <dbReference type="WBParaSite" id="L893_g27219.t1"/>
    </source>
</evidence>
<sequence length="132" mass="14923">MADNERGNKDSSRGVVAQVRHHEAHVLFGNCTEPQPTTPMFCKSEHIGVKSQRKSSLDKISLAGCALRRSLTAAHNFLQTLAFKECFEHFDMNDVNKITYLIAVYVCSTTFYHHVYCSRIQPLMRGSSFITP</sequence>
<reference evidence="2" key="1">
    <citation type="submission" date="2016-11" db="UniProtKB">
        <authorList>
            <consortium name="WormBaseParasite"/>
        </authorList>
    </citation>
    <scope>IDENTIFICATION</scope>
</reference>
<evidence type="ECO:0000313" key="1">
    <source>
        <dbReference type="Proteomes" id="UP000095287"/>
    </source>
</evidence>
<dbReference type="WBParaSite" id="L893_g27219.t1">
    <property type="protein sequence ID" value="L893_g27219.t1"/>
    <property type="gene ID" value="L893_g27219"/>
</dbReference>
<dbReference type="Proteomes" id="UP000095287">
    <property type="component" value="Unplaced"/>
</dbReference>
<accession>A0A1I7ZK29</accession>
<protein>
    <submittedName>
        <fullName evidence="2">Cyclin N-terminal domain-containing protein</fullName>
    </submittedName>
</protein>
<name>A0A1I7ZK29_9BILA</name>
<proteinExistence type="predicted"/>
<organism evidence="1 2">
    <name type="scientific">Steinernema glaseri</name>
    <dbReference type="NCBI Taxonomy" id="37863"/>
    <lineage>
        <taxon>Eukaryota</taxon>
        <taxon>Metazoa</taxon>
        <taxon>Ecdysozoa</taxon>
        <taxon>Nematoda</taxon>
        <taxon>Chromadorea</taxon>
        <taxon>Rhabditida</taxon>
        <taxon>Tylenchina</taxon>
        <taxon>Panagrolaimomorpha</taxon>
        <taxon>Strongyloidoidea</taxon>
        <taxon>Steinernematidae</taxon>
        <taxon>Steinernema</taxon>
    </lineage>
</organism>
<dbReference type="AlphaFoldDB" id="A0A1I7ZK29"/>
<keyword evidence="1" id="KW-1185">Reference proteome</keyword>